<reference evidence="2 3" key="1">
    <citation type="journal article" date="2019" name="Int. J. Syst. Evol. Microbiol.">
        <title>The Global Catalogue of Microorganisms (GCM) 10K type strain sequencing project: providing services to taxonomists for standard genome sequencing and annotation.</title>
        <authorList>
            <consortium name="The Broad Institute Genomics Platform"/>
            <consortium name="The Broad Institute Genome Sequencing Center for Infectious Disease"/>
            <person name="Wu L."/>
            <person name="Ma J."/>
        </authorList>
    </citation>
    <scope>NUCLEOTIDE SEQUENCE [LARGE SCALE GENOMIC DNA]</scope>
    <source>
        <strain evidence="2 3">JCM 4542</strain>
    </source>
</reference>
<proteinExistence type="predicted"/>
<gene>
    <name evidence="2" type="ORF">GCM10010315_00130</name>
</gene>
<sequence>MRLRLLAVQLRHPGWVGSHRTAAAAHGIPVLPTPAVGAKAVDRAEGEEAVQGVVELIDPCRKGQARTPGVVVHGLRLAEHEVTVVDGVRVTTALRTVCDLLMALPTHAAVVAADHVLARGLTTRQQIAEFLGPEGTGAGRRNCRAARMALALTDPAAGSPAESMARLHLHGAGLYPESQAPVPTDNGRLLRVDFLFRKEGLALEVEGHTWHGSRAAHQNDILRFNELTACRGVRRVLRFSSADVFFRPRLMLRTVEAALAALREEDAPRSGSSIVSADVHRTIPSHKGAIPCPSSTGSRPPTTRR</sequence>
<accession>A0ABN3TL97</accession>
<organism evidence="2 3">
    <name type="scientific">Streptomyces luteosporeus</name>
    <dbReference type="NCBI Taxonomy" id="173856"/>
    <lineage>
        <taxon>Bacteria</taxon>
        <taxon>Bacillati</taxon>
        <taxon>Actinomycetota</taxon>
        <taxon>Actinomycetes</taxon>
        <taxon>Kitasatosporales</taxon>
        <taxon>Streptomycetaceae</taxon>
        <taxon>Streptomyces</taxon>
    </lineage>
</organism>
<dbReference type="Proteomes" id="UP001500886">
    <property type="component" value="Unassembled WGS sequence"/>
</dbReference>
<feature type="region of interest" description="Disordered" evidence="1">
    <location>
        <begin position="284"/>
        <end position="305"/>
    </location>
</feature>
<name>A0ABN3TL97_9ACTN</name>
<keyword evidence="3" id="KW-1185">Reference proteome</keyword>
<feature type="compositionally biased region" description="Polar residues" evidence="1">
    <location>
        <begin position="293"/>
        <end position="305"/>
    </location>
</feature>
<evidence type="ECO:0000313" key="3">
    <source>
        <dbReference type="Proteomes" id="UP001500886"/>
    </source>
</evidence>
<dbReference type="EMBL" id="BAAASL010000001">
    <property type="protein sequence ID" value="GAA2706758.1"/>
    <property type="molecule type" value="Genomic_DNA"/>
</dbReference>
<evidence type="ECO:0000313" key="2">
    <source>
        <dbReference type="EMBL" id="GAA2706758.1"/>
    </source>
</evidence>
<evidence type="ECO:0000256" key="1">
    <source>
        <dbReference type="SAM" id="MobiDB-lite"/>
    </source>
</evidence>
<comment type="caution">
    <text evidence="2">The sequence shown here is derived from an EMBL/GenBank/DDBJ whole genome shotgun (WGS) entry which is preliminary data.</text>
</comment>
<protein>
    <recommendedName>
        <fullName evidence="4">DUF559 domain-containing protein</fullName>
    </recommendedName>
</protein>
<dbReference type="RefSeq" id="WP_344432461.1">
    <property type="nucleotide sequence ID" value="NZ_BAAASL010000001.1"/>
</dbReference>
<evidence type="ECO:0008006" key="4">
    <source>
        <dbReference type="Google" id="ProtNLM"/>
    </source>
</evidence>